<gene>
    <name evidence="2" type="ordered locus">IALB_0110</name>
</gene>
<dbReference type="InterPro" id="IPR007077">
    <property type="entry name" value="TfoX_C"/>
</dbReference>
<organism evidence="2 3">
    <name type="scientific">Ignavibacterium album (strain DSM 19864 / JCM 16511 / NBRC 101810 / Mat9-16)</name>
    <dbReference type="NCBI Taxonomy" id="945713"/>
    <lineage>
        <taxon>Bacteria</taxon>
        <taxon>Pseudomonadati</taxon>
        <taxon>Ignavibacteriota</taxon>
        <taxon>Ignavibacteria</taxon>
        <taxon>Ignavibacteriales</taxon>
        <taxon>Ignavibacteriaceae</taxon>
        <taxon>Ignavibacterium</taxon>
    </lineage>
</organism>
<feature type="domain" description="TfoX C-terminal" evidence="1">
    <location>
        <begin position="6"/>
        <end position="87"/>
    </location>
</feature>
<dbReference type="OrthoDB" id="1034776at2"/>
<dbReference type="InterPro" id="IPR047525">
    <property type="entry name" value="TfoX-like"/>
</dbReference>
<sequence>MKRQLSNNLKGAKNIGATIEKRLNEIGVFSLADLAQMTPVKAYQSICKQNPNKTFPVCYYLYSLQGALLGLHWDDLPTELKTELRNQVDRKRSTYA</sequence>
<proteinExistence type="predicted"/>
<dbReference type="STRING" id="945713.IALB_0110"/>
<dbReference type="Pfam" id="PF04994">
    <property type="entry name" value="TfoX_C"/>
    <property type="match status" value="1"/>
</dbReference>
<protein>
    <recommendedName>
        <fullName evidence="1">TfoX C-terminal domain-containing protein</fullName>
    </recommendedName>
</protein>
<evidence type="ECO:0000313" key="2">
    <source>
        <dbReference type="EMBL" id="AFH47824.1"/>
    </source>
</evidence>
<name>I0AFR7_IGNAJ</name>
<dbReference type="AlphaFoldDB" id="I0AFR7"/>
<dbReference type="PANTHER" id="PTHR36121:SF1">
    <property type="entry name" value="PROTEIN SXY"/>
    <property type="match status" value="1"/>
</dbReference>
<dbReference type="Proteomes" id="UP000007394">
    <property type="component" value="Chromosome"/>
</dbReference>
<evidence type="ECO:0000259" key="1">
    <source>
        <dbReference type="Pfam" id="PF04994"/>
    </source>
</evidence>
<dbReference type="RefSeq" id="WP_014558984.1">
    <property type="nucleotide sequence ID" value="NC_017464.1"/>
</dbReference>
<keyword evidence="3" id="KW-1185">Reference proteome</keyword>
<evidence type="ECO:0000313" key="3">
    <source>
        <dbReference type="Proteomes" id="UP000007394"/>
    </source>
</evidence>
<accession>I0AFR7</accession>
<dbReference type="KEGG" id="ial:IALB_0110"/>
<reference evidence="2 3" key="1">
    <citation type="journal article" date="2012" name="Front. Microbiol.">
        <title>Complete genome of Ignavibacterium album, a metabolically versatile, flagellated, facultative anaerobe from the phylum Chlorobi.</title>
        <authorList>
            <person name="Liu Z."/>
            <person name="Frigaard N.-U."/>
            <person name="Vogl K."/>
            <person name="Iino T."/>
            <person name="Ohkuma M."/>
            <person name="Overmann J."/>
            <person name="Bryant D.A."/>
        </authorList>
    </citation>
    <scope>NUCLEOTIDE SEQUENCE [LARGE SCALE GENOMIC DNA]</scope>
    <source>
        <strain evidence="3">DSM 19864 / JCM 16511 / NBRC 101810 / Mat9-16</strain>
    </source>
</reference>
<dbReference type="EMBL" id="CP003418">
    <property type="protein sequence ID" value="AFH47824.1"/>
    <property type="molecule type" value="Genomic_DNA"/>
</dbReference>
<dbReference type="PANTHER" id="PTHR36121">
    <property type="entry name" value="PROTEIN SXY"/>
    <property type="match status" value="1"/>
</dbReference>
<dbReference type="Gene3D" id="1.10.150.20">
    <property type="entry name" value="5' to 3' exonuclease, C-terminal subdomain"/>
    <property type="match status" value="1"/>
</dbReference>
<dbReference type="HOGENOM" id="CLU_163277_1_1_10"/>